<dbReference type="SMART" id="SM00327">
    <property type="entry name" value="VWA"/>
    <property type="match status" value="1"/>
</dbReference>
<evidence type="ECO:0000259" key="1">
    <source>
        <dbReference type="PROSITE" id="PS50234"/>
    </source>
</evidence>
<dbReference type="InterPro" id="IPR002035">
    <property type="entry name" value="VWF_A"/>
</dbReference>
<proteinExistence type="predicted"/>
<dbReference type="SUPFAM" id="SSF53300">
    <property type="entry name" value="vWA-like"/>
    <property type="match status" value="1"/>
</dbReference>
<evidence type="ECO:0000313" key="3">
    <source>
        <dbReference type="Proteomes" id="UP001159427"/>
    </source>
</evidence>
<dbReference type="InterPro" id="IPR050525">
    <property type="entry name" value="ECM_Assembly_Org"/>
</dbReference>
<sequence length="205" mass="22241">MFCIFVGVECATDFDLVFVIDGSGSIEHAGVGNFKKIKDFIKDIVNGFNIGFDKTHVGALIFSSSVKKVFGLDEHYSKSGINSAIDKVIYPSGGTYTGKALRMARKKMYTKSGDREDKPNVVIVITDGKANDDVEGPTNQLRNLPAAIFAIGVGTNFDRAELEKIAGSSANVFTADFDNLGQIIENIKQSVGKERRSLAVSFTRD</sequence>
<protein>
    <recommendedName>
        <fullName evidence="1">VWFA domain-containing protein</fullName>
    </recommendedName>
</protein>
<dbReference type="EMBL" id="CALNXI010003578">
    <property type="protein sequence ID" value="CAH3193736.1"/>
    <property type="molecule type" value="Genomic_DNA"/>
</dbReference>
<dbReference type="PANTHER" id="PTHR24020:SF20">
    <property type="entry name" value="PH DOMAIN-CONTAINING PROTEIN"/>
    <property type="match status" value="1"/>
</dbReference>
<gene>
    <name evidence="2" type="ORF">PEVE_00026389</name>
</gene>
<dbReference type="PANTHER" id="PTHR24020">
    <property type="entry name" value="COLLAGEN ALPHA"/>
    <property type="match status" value="1"/>
</dbReference>
<name>A0ABN8STU1_9CNID</name>
<organism evidence="2 3">
    <name type="scientific">Porites evermanni</name>
    <dbReference type="NCBI Taxonomy" id="104178"/>
    <lineage>
        <taxon>Eukaryota</taxon>
        <taxon>Metazoa</taxon>
        <taxon>Cnidaria</taxon>
        <taxon>Anthozoa</taxon>
        <taxon>Hexacorallia</taxon>
        <taxon>Scleractinia</taxon>
        <taxon>Fungiina</taxon>
        <taxon>Poritidae</taxon>
        <taxon>Porites</taxon>
    </lineage>
</organism>
<dbReference type="Proteomes" id="UP001159427">
    <property type="component" value="Unassembled WGS sequence"/>
</dbReference>
<dbReference type="PROSITE" id="PS50234">
    <property type="entry name" value="VWFA"/>
    <property type="match status" value="1"/>
</dbReference>
<dbReference type="Pfam" id="PF00092">
    <property type="entry name" value="VWA"/>
    <property type="match status" value="1"/>
</dbReference>
<accession>A0ABN8STU1</accession>
<dbReference type="Gene3D" id="3.40.50.410">
    <property type="entry name" value="von Willebrand factor, type A domain"/>
    <property type="match status" value="1"/>
</dbReference>
<keyword evidence="3" id="KW-1185">Reference proteome</keyword>
<feature type="domain" description="VWFA" evidence="1">
    <location>
        <begin position="15"/>
        <end position="187"/>
    </location>
</feature>
<evidence type="ECO:0000313" key="2">
    <source>
        <dbReference type="EMBL" id="CAH3193736.1"/>
    </source>
</evidence>
<comment type="caution">
    <text evidence="2">The sequence shown here is derived from an EMBL/GenBank/DDBJ whole genome shotgun (WGS) entry which is preliminary data.</text>
</comment>
<dbReference type="InterPro" id="IPR036465">
    <property type="entry name" value="vWFA_dom_sf"/>
</dbReference>
<dbReference type="PRINTS" id="PR00453">
    <property type="entry name" value="VWFADOMAIN"/>
</dbReference>
<dbReference type="CDD" id="cd01472">
    <property type="entry name" value="vWA_collagen"/>
    <property type="match status" value="1"/>
</dbReference>
<reference evidence="2 3" key="1">
    <citation type="submission" date="2022-05" db="EMBL/GenBank/DDBJ databases">
        <authorList>
            <consortium name="Genoscope - CEA"/>
            <person name="William W."/>
        </authorList>
    </citation>
    <scope>NUCLEOTIDE SEQUENCE [LARGE SCALE GENOMIC DNA]</scope>
</reference>